<keyword evidence="2" id="KW-0812">Transmembrane</keyword>
<feature type="transmembrane region" description="Helical" evidence="2">
    <location>
        <begin position="296"/>
        <end position="314"/>
    </location>
</feature>
<feature type="transmembrane region" description="Helical" evidence="2">
    <location>
        <begin position="326"/>
        <end position="342"/>
    </location>
</feature>
<dbReference type="eggNOG" id="ENOG50319D1">
    <property type="taxonomic scope" value="Bacteria"/>
</dbReference>
<feature type="transmembrane region" description="Helical" evidence="2">
    <location>
        <begin position="54"/>
        <end position="75"/>
    </location>
</feature>
<protein>
    <submittedName>
        <fullName evidence="3">Uncharacterized protein</fullName>
    </submittedName>
</protein>
<evidence type="ECO:0000313" key="4">
    <source>
        <dbReference type="Proteomes" id="UP000011841"/>
    </source>
</evidence>
<dbReference type="AlphaFoldDB" id="M4Z277"/>
<dbReference type="Proteomes" id="UP000011841">
    <property type="component" value="Chromosome"/>
</dbReference>
<evidence type="ECO:0000256" key="2">
    <source>
        <dbReference type="SAM" id="Phobius"/>
    </source>
</evidence>
<feature type="region of interest" description="Disordered" evidence="1">
    <location>
        <begin position="383"/>
        <end position="405"/>
    </location>
</feature>
<feature type="transmembrane region" description="Helical" evidence="2">
    <location>
        <begin position="87"/>
        <end position="104"/>
    </location>
</feature>
<accession>M4Z277</accession>
<keyword evidence="4" id="KW-1185">Reference proteome</keyword>
<keyword evidence="2" id="KW-1133">Transmembrane helix</keyword>
<dbReference type="OrthoDB" id="8206780at2"/>
<name>M4Z277_9BRAD</name>
<feature type="transmembrane region" description="Helical" evidence="2">
    <location>
        <begin position="147"/>
        <end position="170"/>
    </location>
</feature>
<feature type="region of interest" description="Disordered" evidence="1">
    <location>
        <begin position="487"/>
        <end position="521"/>
    </location>
</feature>
<dbReference type="GeneID" id="301815051"/>
<evidence type="ECO:0000256" key="1">
    <source>
        <dbReference type="SAM" id="MobiDB-lite"/>
    </source>
</evidence>
<feature type="compositionally biased region" description="Low complexity" evidence="1">
    <location>
        <begin position="383"/>
        <end position="394"/>
    </location>
</feature>
<gene>
    <name evidence="3" type="ORF">S58_10830</name>
</gene>
<feature type="transmembrane region" description="Helical" evidence="2">
    <location>
        <begin position="29"/>
        <end position="48"/>
    </location>
</feature>
<dbReference type="EMBL" id="AP012603">
    <property type="protein sequence ID" value="BAM87094.1"/>
    <property type="molecule type" value="Genomic_DNA"/>
</dbReference>
<dbReference type="RefSeq" id="WP_015664229.1">
    <property type="nucleotide sequence ID" value="NC_020453.1"/>
</dbReference>
<dbReference type="KEGG" id="aol:S58_10830"/>
<dbReference type="PATRIC" id="fig|1245469.3.peg.1114"/>
<feature type="transmembrane region" description="Helical" evidence="2">
    <location>
        <begin position="116"/>
        <end position="135"/>
    </location>
</feature>
<dbReference type="HOGENOM" id="CLU_037604_0_0_5"/>
<sequence length="521" mass="53607">MQQAFDCAPYRTGLPVPFQPRPRQRRFDLPVALLVSFAGAFLGCLATLQLNALGLSPALASAAVTVVLCAGLVIASPDNLEATTFSSSVYGGSFSGMTPIGLLSESVARTGLPQEASLYLLSIFCGLLFCIFTAIESQRRVVLLQGYGGRLGVLAAIGSLLFVTLGPWLAGQGDSLRLGHLNQFDRELGGSLAILAACLAGTFLTIFMQRLPQIADAGRAARTFVSATLAFAGMAIMQALWSDERCLVDAYYAGCFLGMSSPQRLSGLLQPIVAALTLTVVLVQASTVLPLVGGSLGLAAFIAAAVVDMAWRAGGAMSVPPSTTVVLGRSVAIALTAAGFLLPSHVFHGLADDTTGVVSREAVPDPTPAPAVSLERQVVDAAPPEAEAPAPAEPAAERDSAPVADAKAEIAPTDVVPLAVVPPEVGQAVAPPVRVELPRARRASRTVPEVSPPRQADSAWGIIRAGDAGRTGATDARPARAKPAIVRAGVPASATPHPVTRSQLQSAPKKPVRAAATGSSE</sequence>
<evidence type="ECO:0000313" key="3">
    <source>
        <dbReference type="EMBL" id="BAM87094.1"/>
    </source>
</evidence>
<keyword evidence="2" id="KW-0472">Membrane</keyword>
<feature type="transmembrane region" description="Helical" evidence="2">
    <location>
        <begin position="268"/>
        <end position="289"/>
    </location>
</feature>
<reference evidence="3 4" key="1">
    <citation type="journal article" date="2013" name="Appl. Environ. Microbiol.">
        <title>Genome analysis suggests that the soil oligotrophic bacterium Agromonas oligotrophica (Bradyrhizobium oligotrophicum) is a nitrogen-fixing symbiont of Aeschynomene indica.</title>
        <authorList>
            <person name="Okubo T."/>
            <person name="Fukushima S."/>
            <person name="Itakura M."/>
            <person name="Oshima K."/>
            <person name="Longtonglang A."/>
            <person name="Teaumroong N."/>
            <person name="Mitsui H."/>
            <person name="Hattori M."/>
            <person name="Hattori R."/>
            <person name="Hattori T."/>
            <person name="Minamisawa K."/>
        </authorList>
    </citation>
    <scope>NUCLEOTIDE SEQUENCE [LARGE SCALE GENOMIC DNA]</scope>
    <source>
        <strain evidence="3 4">S58</strain>
    </source>
</reference>
<feature type="transmembrane region" description="Helical" evidence="2">
    <location>
        <begin position="190"/>
        <end position="208"/>
    </location>
</feature>
<proteinExistence type="predicted"/>
<feature type="transmembrane region" description="Helical" evidence="2">
    <location>
        <begin position="220"/>
        <end position="241"/>
    </location>
</feature>
<organism evidence="3 4">
    <name type="scientific">Bradyrhizobium oligotrophicum S58</name>
    <dbReference type="NCBI Taxonomy" id="1245469"/>
    <lineage>
        <taxon>Bacteria</taxon>
        <taxon>Pseudomonadati</taxon>
        <taxon>Pseudomonadota</taxon>
        <taxon>Alphaproteobacteria</taxon>
        <taxon>Hyphomicrobiales</taxon>
        <taxon>Nitrobacteraceae</taxon>
        <taxon>Bradyrhizobium</taxon>
    </lineage>
</organism>